<evidence type="ECO:0000256" key="4">
    <source>
        <dbReference type="ARBA" id="ARBA00022737"/>
    </source>
</evidence>
<dbReference type="GO" id="GO:0006887">
    <property type="term" value="P:exocytosis"/>
    <property type="evidence" value="ECO:0007669"/>
    <property type="project" value="UniProtKB-KW"/>
</dbReference>
<organism evidence="14">
    <name type="scientific">Medioppia subpectinata</name>
    <dbReference type="NCBI Taxonomy" id="1979941"/>
    <lineage>
        <taxon>Eukaryota</taxon>
        <taxon>Metazoa</taxon>
        <taxon>Ecdysozoa</taxon>
        <taxon>Arthropoda</taxon>
        <taxon>Chelicerata</taxon>
        <taxon>Arachnida</taxon>
        <taxon>Acari</taxon>
        <taxon>Acariformes</taxon>
        <taxon>Sarcoptiformes</taxon>
        <taxon>Oribatida</taxon>
        <taxon>Brachypylina</taxon>
        <taxon>Oppioidea</taxon>
        <taxon>Oppiidae</taxon>
        <taxon>Medioppia</taxon>
    </lineage>
</organism>
<evidence type="ECO:0000256" key="8">
    <source>
        <dbReference type="ARBA" id="ARBA00023298"/>
    </source>
</evidence>
<keyword evidence="4" id="KW-0677">Repeat</keyword>
<keyword evidence="5" id="KW-0638">Presynaptic neurotoxin</keyword>
<name>A0A7R9KBY3_9ACAR</name>
<evidence type="ECO:0000256" key="13">
    <source>
        <dbReference type="SAM" id="MobiDB-lite"/>
    </source>
</evidence>
<gene>
    <name evidence="14" type="ORF">OSB1V03_LOCUS445</name>
</gene>
<evidence type="ECO:0000313" key="14">
    <source>
        <dbReference type="EMBL" id="CAD7619948.1"/>
    </source>
</evidence>
<dbReference type="PROSITE" id="PS50088">
    <property type="entry name" value="ANK_REPEAT"/>
    <property type="match status" value="3"/>
</dbReference>
<dbReference type="AlphaFoldDB" id="A0A7R9KBY3"/>
<dbReference type="PROSITE" id="PS50297">
    <property type="entry name" value="ANK_REP_REGION"/>
    <property type="match status" value="3"/>
</dbReference>
<evidence type="ECO:0000256" key="3">
    <source>
        <dbReference type="ARBA" id="ARBA00022537"/>
    </source>
</evidence>
<feature type="repeat" description="ANK" evidence="12">
    <location>
        <begin position="94"/>
        <end position="126"/>
    </location>
</feature>
<sequence>MSDKCDEEVKDNSNDDNNHKNDDIVFNANETILKCAENGDLLGVRECLERDPRLVLAVDSDRYTPLHRSSYNNHIQVMRLLIQSGADVSARTTDGWTPLHCASKWSHVSAADLLINCGADINAVSNGGNTALHLAANHNNRPLVELFLFNEDTDTTLANESGETAYHIAKRSSPLYQLWHYL</sequence>
<dbReference type="SUPFAM" id="SSF48403">
    <property type="entry name" value="Ankyrin repeat"/>
    <property type="match status" value="1"/>
</dbReference>
<dbReference type="InterPro" id="IPR036770">
    <property type="entry name" value="Ankyrin_rpt-contain_sf"/>
</dbReference>
<reference evidence="14" key="1">
    <citation type="submission" date="2020-11" db="EMBL/GenBank/DDBJ databases">
        <authorList>
            <person name="Tran Van P."/>
        </authorList>
    </citation>
    <scope>NUCLEOTIDE SEQUENCE</scope>
</reference>
<dbReference type="Gene3D" id="1.25.40.20">
    <property type="entry name" value="Ankyrin repeat-containing domain"/>
    <property type="match status" value="2"/>
</dbReference>
<evidence type="ECO:0000256" key="11">
    <source>
        <dbReference type="ARBA" id="ARBA00049811"/>
    </source>
</evidence>
<feature type="repeat" description="ANK" evidence="12">
    <location>
        <begin position="61"/>
        <end position="93"/>
    </location>
</feature>
<keyword evidence="7" id="KW-0472">Membrane</keyword>
<keyword evidence="15" id="KW-1185">Reference proteome</keyword>
<evidence type="ECO:0000256" key="7">
    <source>
        <dbReference type="ARBA" id="ARBA00023136"/>
    </source>
</evidence>
<dbReference type="InterPro" id="IPR002110">
    <property type="entry name" value="Ankyrin_rpt"/>
</dbReference>
<dbReference type="Proteomes" id="UP000759131">
    <property type="component" value="Unassembled WGS sequence"/>
</dbReference>
<dbReference type="SMART" id="SM00248">
    <property type="entry name" value="ANK"/>
    <property type="match status" value="3"/>
</dbReference>
<keyword evidence="5" id="KW-0528">Neurotoxin</keyword>
<evidence type="ECO:0000256" key="1">
    <source>
        <dbReference type="ARBA" id="ARBA00004175"/>
    </source>
</evidence>
<proteinExistence type="inferred from homology"/>
<keyword evidence="5" id="KW-0800">Toxin</keyword>
<protein>
    <recommendedName>
        <fullName evidence="11">Alpha-latrotoxin</fullName>
    </recommendedName>
</protein>
<evidence type="ECO:0000313" key="15">
    <source>
        <dbReference type="Proteomes" id="UP000759131"/>
    </source>
</evidence>
<evidence type="ECO:0000256" key="9">
    <source>
        <dbReference type="ARBA" id="ARBA00049657"/>
    </source>
</evidence>
<feature type="repeat" description="ANK" evidence="12">
    <location>
        <begin position="127"/>
        <end position="160"/>
    </location>
</feature>
<accession>A0A7R9KBY3</accession>
<feature type="region of interest" description="Disordered" evidence="13">
    <location>
        <begin position="1"/>
        <end position="22"/>
    </location>
</feature>
<feature type="compositionally biased region" description="Basic and acidic residues" evidence="13">
    <location>
        <begin position="10"/>
        <end position="22"/>
    </location>
</feature>
<keyword evidence="2" id="KW-0268">Exocytosis</keyword>
<dbReference type="EMBL" id="OC854661">
    <property type="protein sequence ID" value="CAD7619948.1"/>
    <property type="molecule type" value="Genomic_DNA"/>
</dbReference>
<evidence type="ECO:0000256" key="6">
    <source>
        <dbReference type="ARBA" id="ARBA00023043"/>
    </source>
</evidence>
<keyword evidence="8" id="KW-1053">Target membrane</keyword>
<dbReference type="PANTHER" id="PTHR24198">
    <property type="entry name" value="ANKYRIN REPEAT AND PROTEIN KINASE DOMAIN-CONTAINING PROTEIN"/>
    <property type="match status" value="1"/>
</dbReference>
<comment type="similarity">
    <text evidence="9">Belongs to the cationic peptide 01 (latrotoxin) family. 03 (alpha-latrotoxin) subfamily.</text>
</comment>
<evidence type="ECO:0000256" key="10">
    <source>
        <dbReference type="ARBA" id="ARBA00049715"/>
    </source>
</evidence>
<dbReference type="OrthoDB" id="19174at2759"/>
<dbReference type="PANTHER" id="PTHR24198:SF165">
    <property type="entry name" value="ANKYRIN REPEAT-CONTAINING PROTEIN-RELATED"/>
    <property type="match status" value="1"/>
</dbReference>
<dbReference type="GO" id="GO:0044218">
    <property type="term" value="C:other organism cell membrane"/>
    <property type="evidence" value="ECO:0007669"/>
    <property type="project" value="UniProtKB-KW"/>
</dbReference>
<evidence type="ECO:0000256" key="2">
    <source>
        <dbReference type="ARBA" id="ARBA00022483"/>
    </source>
</evidence>
<dbReference type="Pfam" id="PF00023">
    <property type="entry name" value="Ank"/>
    <property type="match status" value="1"/>
</dbReference>
<dbReference type="GO" id="GO:0044231">
    <property type="term" value="C:host cell presynaptic membrane"/>
    <property type="evidence" value="ECO:0007669"/>
    <property type="project" value="UniProtKB-KW"/>
</dbReference>
<comment type="subunit">
    <text evidence="10">Homotetramer in membranes.</text>
</comment>
<keyword evidence="6 12" id="KW-0040">ANK repeat</keyword>
<evidence type="ECO:0000256" key="5">
    <source>
        <dbReference type="ARBA" id="ARBA00023028"/>
    </source>
</evidence>
<comment type="subcellular location">
    <subcellularLocation>
        <location evidence="1">Target cell membrane</location>
    </subcellularLocation>
</comment>
<dbReference type="EMBL" id="CAJPIZ010000086">
    <property type="protein sequence ID" value="CAG2100378.1"/>
    <property type="molecule type" value="Genomic_DNA"/>
</dbReference>
<keyword evidence="3" id="KW-1052">Target cell membrane</keyword>
<evidence type="ECO:0000256" key="12">
    <source>
        <dbReference type="PROSITE-ProRule" id="PRU00023"/>
    </source>
</evidence>
<dbReference type="Pfam" id="PF12796">
    <property type="entry name" value="Ank_2"/>
    <property type="match status" value="1"/>
</dbReference>